<sequence length="214" mass="24343">MSDMEPLNAGRLPRALTLLVVWIKTKQPFRLRSTSCVGLLSMLGFCIKVKPYADLTEAHAMQLVAQRTSIPVPRVYYALVHRGATYIVMSRICGQMAWLRWKERSEASRRQILDQLSAVISQLRSIPRPEGIGVAKVDGGPIYDCRFPTESFLGPFATVQDFHRKLINCTTLDAHFGSPYEDLDELLGFYRNLDDNPVSHPRGPRQFKYSSTRR</sequence>
<proteinExistence type="predicted"/>
<evidence type="ECO:0000313" key="2">
    <source>
        <dbReference type="Proteomes" id="UP000295083"/>
    </source>
</evidence>
<organism evidence="1 2">
    <name type="scientific">Colletotrichum spinosum</name>
    <dbReference type="NCBI Taxonomy" id="1347390"/>
    <lineage>
        <taxon>Eukaryota</taxon>
        <taxon>Fungi</taxon>
        <taxon>Dikarya</taxon>
        <taxon>Ascomycota</taxon>
        <taxon>Pezizomycotina</taxon>
        <taxon>Sordariomycetes</taxon>
        <taxon>Hypocreomycetidae</taxon>
        <taxon>Glomerellales</taxon>
        <taxon>Glomerellaceae</taxon>
        <taxon>Colletotrichum</taxon>
        <taxon>Colletotrichum orbiculare species complex</taxon>
    </lineage>
</organism>
<keyword evidence="2" id="KW-1185">Reference proteome</keyword>
<dbReference type="InterPro" id="IPR051678">
    <property type="entry name" value="AGP_Transferase"/>
</dbReference>
<dbReference type="InterPro" id="IPR011009">
    <property type="entry name" value="Kinase-like_dom_sf"/>
</dbReference>
<evidence type="ECO:0000313" key="1">
    <source>
        <dbReference type="EMBL" id="TDZ31051.1"/>
    </source>
</evidence>
<evidence type="ECO:0008006" key="3">
    <source>
        <dbReference type="Google" id="ProtNLM"/>
    </source>
</evidence>
<comment type="caution">
    <text evidence="1">The sequence shown here is derived from an EMBL/GenBank/DDBJ whole genome shotgun (WGS) entry which is preliminary data.</text>
</comment>
<protein>
    <recommendedName>
        <fullName evidence="3">Aminoglycoside phosphotransferase domain-containing protein</fullName>
    </recommendedName>
</protein>
<name>A0A4R8PYP8_9PEZI</name>
<dbReference type="PANTHER" id="PTHR21310">
    <property type="entry name" value="AMINOGLYCOSIDE PHOSPHOTRANSFERASE-RELATED-RELATED"/>
    <property type="match status" value="1"/>
</dbReference>
<reference evidence="1 2" key="1">
    <citation type="submission" date="2018-11" db="EMBL/GenBank/DDBJ databases">
        <title>Genome sequence and assembly of Colletotrichum spinosum.</title>
        <authorList>
            <person name="Gan P."/>
            <person name="Shirasu K."/>
        </authorList>
    </citation>
    <scope>NUCLEOTIDE SEQUENCE [LARGE SCALE GENOMIC DNA]</scope>
    <source>
        <strain evidence="1 2">CBS 515.97</strain>
    </source>
</reference>
<dbReference type="PANTHER" id="PTHR21310:SF55">
    <property type="entry name" value="AMINOGLYCOSIDE PHOSPHOTRANSFERASE DOMAIN-CONTAINING PROTEIN"/>
    <property type="match status" value="1"/>
</dbReference>
<dbReference type="EMBL" id="QAPG01000110">
    <property type="protein sequence ID" value="TDZ31051.1"/>
    <property type="molecule type" value="Genomic_DNA"/>
</dbReference>
<accession>A0A4R8PYP8</accession>
<dbReference type="SUPFAM" id="SSF56112">
    <property type="entry name" value="Protein kinase-like (PK-like)"/>
    <property type="match status" value="1"/>
</dbReference>
<dbReference type="AlphaFoldDB" id="A0A4R8PYP8"/>
<gene>
    <name evidence="1" type="ORF">C8035_v001892</name>
</gene>
<dbReference type="Proteomes" id="UP000295083">
    <property type="component" value="Unassembled WGS sequence"/>
</dbReference>